<proteinExistence type="predicted"/>
<reference evidence="1 2" key="1">
    <citation type="journal article" date="2010" name="Int. J. Syst. Evol. Microbiol.">
        <title>Bacillus horneckiae sp. nov., isolated from a spacecraft-assembly clean room.</title>
        <authorList>
            <person name="Vaishampayan P."/>
            <person name="Probst A."/>
            <person name="Krishnamurthi S."/>
            <person name="Ghosh S."/>
            <person name="Osman S."/>
            <person name="McDowall A."/>
            <person name="Ruckmani A."/>
            <person name="Mayilraj S."/>
            <person name="Venkateswaran K."/>
        </authorList>
    </citation>
    <scope>NUCLEOTIDE SEQUENCE [LARGE SCALE GENOMIC DNA]</scope>
    <source>
        <strain evidence="2">1PO1SC</strain>
    </source>
</reference>
<evidence type="ECO:0000313" key="1">
    <source>
        <dbReference type="EMBL" id="PKG30971.1"/>
    </source>
</evidence>
<sequence length="80" mass="9511">MKQNLTEQIDGLMEKYTELLLGETNPELKEKVQIWVIYSFIAKQMPHLVKHWNEVYPEGKSGLKEIILEIKQLNDENRKK</sequence>
<dbReference type="RefSeq" id="WP_066190389.1">
    <property type="nucleotide sequence ID" value="NZ_CP194732.1"/>
</dbReference>
<protein>
    <submittedName>
        <fullName evidence="1">DUF2573 domain-containing protein</fullName>
    </submittedName>
</protein>
<evidence type="ECO:0000313" key="2">
    <source>
        <dbReference type="Proteomes" id="UP000233343"/>
    </source>
</evidence>
<keyword evidence="2" id="KW-1185">Reference proteome</keyword>
<dbReference type="AlphaFoldDB" id="A0A2N0ZN77"/>
<dbReference type="Pfam" id="PF10835">
    <property type="entry name" value="DUF2573"/>
    <property type="match status" value="1"/>
</dbReference>
<dbReference type="EMBL" id="PISD01000002">
    <property type="protein sequence ID" value="PKG30971.1"/>
    <property type="molecule type" value="Genomic_DNA"/>
</dbReference>
<dbReference type="Proteomes" id="UP000233343">
    <property type="component" value="Unassembled WGS sequence"/>
</dbReference>
<organism evidence="1 2">
    <name type="scientific">Cytobacillus horneckiae</name>
    <dbReference type="NCBI Taxonomy" id="549687"/>
    <lineage>
        <taxon>Bacteria</taxon>
        <taxon>Bacillati</taxon>
        <taxon>Bacillota</taxon>
        <taxon>Bacilli</taxon>
        <taxon>Bacillales</taxon>
        <taxon>Bacillaceae</taxon>
        <taxon>Cytobacillus</taxon>
    </lineage>
</organism>
<dbReference type="InterPro" id="IPR020393">
    <property type="entry name" value="Uncharacterised_YusU"/>
</dbReference>
<accession>A0A2N0ZN77</accession>
<name>A0A2N0ZN77_9BACI</name>
<gene>
    <name evidence="1" type="ORF">CWS20_00740</name>
</gene>
<comment type="caution">
    <text evidence="1">The sequence shown here is derived from an EMBL/GenBank/DDBJ whole genome shotgun (WGS) entry which is preliminary data.</text>
</comment>